<sequence length="56" mass="6278">MRAFLEDSQYSNMEPLFIGPTVLLVSKEPKGQRDAAGPEGCAPRWCSWEPALRTHC</sequence>
<protein>
    <submittedName>
        <fullName evidence="2">Uncharacterized protein</fullName>
    </submittedName>
</protein>
<evidence type="ECO:0000256" key="1">
    <source>
        <dbReference type="ARBA" id="ARBA00008889"/>
    </source>
</evidence>
<dbReference type="Gene3D" id="3.30.70.1730">
    <property type="match status" value="1"/>
</dbReference>
<reference evidence="2" key="1">
    <citation type="submission" date="2014-11" db="EMBL/GenBank/DDBJ databases">
        <authorList>
            <person name="Amaro Gonzalez C."/>
        </authorList>
    </citation>
    <scope>NUCLEOTIDE SEQUENCE</scope>
</reference>
<name>A0A0E9TNT7_ANGAN</name>
<dbReference type="InterPro" id="IPR043141">
    <property type="entry name" value="Ribosomal_uL10-like_sf"/>
</dbReference>
<reference evidence="2" key="2">
    <citation type="journal article" date="2015" name="Fish Shellfish Immunol.">
        <title>Early steps in the European eel (Anguilla anguilla)-Vibrio vulnificus interaction in the gills: Role of the RtxA13 toxin.</title>
        <authorList>
            <person name="Callol A."/>
            <person name="Pajuelo D."/>
            <person name="Ebbesson L."/>
            <person name="Teles M."/>
            <person name="MacKenzie S."/>
            <person name="Amaro C."/>
        </authorList>
    </citation>
    <scope>NUCLEOTIDE SEQUENCE</scope>
</reference>
<accession>A0A0E9TNT7</accession>
<comment type="similarity">
    <text evidence="1">Belongs to the universal ribosomal protein uL10 family.</text>
</comment>
<dbReference type="EMBL" id="GBXM01053223">
    <property type="protein sequence ID" value="JAH55354.1"/>
    <property type="molecule type" value="Transcribed_RNA"/>
</dbReference>
<dbReference type="AlphaFoldDB" id="A0A0E9TNT7"/>
<evidence type="ECO:0000313" key="2">
    <source>
        <dbReference type="EMBL" id="JAH55354.1"/>
    </source>
</evidence>
<organism evidence="2">
    <name type="scientific">Anguilla anguilla</name>
    <name type="common">European freshwater eel</name>
    <name type="synonym">Muraena anguilla</name>
    <dbReference type="NCBI Taxonomy" id="7936"/>
    <lineage>
        <taxon>Eukaryota</taxon>
        <taxon>Metazoa</taxon>
        <taxon>Chordata</taxon>
        <taxon>Craniata</taxon>
        <taxon>Vertebrata</taxon>
        <taxon>Euteleostomi</taxon>
        <taxon>Actinopterygii</taxon>
        <taxon>Neopterygii</taxon>
        <taxon>Teleostei</taxon>
        <taxon>Anguilliformes</taxon>
        <taxon>Anguillidae</taxon>
        <taxon>Anguilla</taxon>
    </lineage>
</organism>
<proteinExistence type="inferred from homology"/>